<name>A0A6C0DBS7_9ZZZZ</name>
<accession>A0A6C0DBS7</accession>
<feature type="region of interest" description="Disordered" evidence="1">
    <location>
        <begin position="53"/>
        <end position="74"/>
    </location>
</feature>
<dbReference type="AlphaFoldDB" id="A0A6C0DBS7"/>
<protein>
    <submittedName>
        <fullName evidence="2">Uncharacterized protein</fullName>
    </submittedName>
</protein>
<sequence>MNITPDRFEFVYKENYRMIASLKQDARVQTLLNETRKTDYDIINHEGTRYWIGTSNRPSPPPPLWDTTPLNLFN</sequence>
<organism evidence="2">
    <name type="scientific">viral metagenome</name>
    <dbReference type="NCBI Taxonomy" id="1070528"/>
    <lineage>
        <taxon>unclassified sequences</taxon>
        <taxon>metagenomes</taxon>
        <taxon>organismal metagenomes</taxon>
    </lineage>
</organism>
<reference evidence="2" key="1">
    <citation type="journal article" date="2020" name="Nature">
        <title>Giant virus diversity and host interactions through global metagenomics.</title>
        <authorList>
            <person name="Schulz F."/>
            <person name="Roux S."/>
            <person name="Paez-Espino D."/>
            <person name="Jungbluth S."/>
            <person name="Walsh D.A."/>
            <person name="Denef V.J."/>
            <person name="McMahon K.D."/>
            <person name="Konstantinidis K.T."/>
            <person name="Eloe-Fadrosh E.A."/>
            <person name="Kyrpides N.C."/>
            <person name="Woyke T."/>
        </authorList>
    </citation>
    <scope>NUCLEOTIDE SEQUENCE</scope>
    <source>
        <strain evidence="2">GVMAG-M-3300023174-130</strain>
    </source>
</reference>
<proteinExistence type="predicted"/>
<evidence type="ECO:0000256" key="1">
    <source>
        <dbReference type="SAM" id="MobiDB-lite"/>
    </source>
</evidence>
<evidence type="ECO:0000313" key="2">
    <source>
        <dbReference type="EMBL" id="QHT13065.1"/>
    </source>
</evidence>
<dbReference type="EMBL" id="MN739558">
    <property type="protein sequence ID" value="QHT13065.1"/>
    <property type="molecule type" value="Genomic_DNA"/>
</dbReference>